<dbReference type="RefSeq" id="WP_151051634.1">
    <property type="nucleotide sequence ID" value="NZ_CP031700.1"/>
</dbReference>
<keyword evidence="2" id="KW-1185">Reference proteome</keyword>
<proteinExistence type="predicted"/>
<name>A0A5J6PUH0_9NEIS</name>
<dbReference type="KEGG" id="nzl:D0T92_07510"/>
<protein>
    <submittedName>
        <fullName evidence="1">Branched-chain amino acid ABC transporter</fullName>
    </submittedName>
</protein>
<dbReference type="EMBL" id="CP031700">
    <property type="protein sequence ID" value="QEY26388.1"/>
    <property type="molecule type" value="Genomic_DNA"/>
</dbReference>
<accession>A0A5J6PUH0</accession>
<dbReference type="OrthoDB" id="8604224at2"/>
<organism evidence="1 2">
    <name type="scientific">Neisseria zalophi</name>
    <dbReference type="NCBI Taxonomy" id="640030"/>
    <lineage>
        <taxon>Bacteria</taxon>
        <taxon>Pseudomonadati</taxon>
        <taxon>Pseudomonadota</taxon>
        <taxon>Betaproteobacteria</taxon>
        <taxon>Neisseriales</taxon>
        <taxon>Neisseriaceae</taxon>
        <taxon>Neisseria</taxon>
    </lineage>
</organism>
<evidence type="ECO:0000313" key="2">
    <source>
        <dbReference type="Proteomes" id="UP000325713"/>
    </source>
</evidence>
<sequence length="69" mass="8292">MPDLDYQNACRQIEELIHYLRQNQSQSCTLADEEDLILTRLADWQTDLKPHHKQAIAAIDEYYRRFLEN</sequence>
<reference evidence="1 2" key="1">
    <citation type="submission" date="2018-08" db="EMBL/GenBank/DDBJ databases">
        <title>Neisseria zalophi ATCC BAA-2455 complete genome.</title>
        <authorList>
            <person name="Veseli I.A."/>
            <person name="Buttler R."/>
            <person name="Mascarenhas dos Santos A.C."/>
            <person name="Pombert J.-F."/>
        </authorList>
    </citation>
    <scope>NUCLEOTIDE SEQUENCE [LARGE SCALE GENOMIC DNA]</scope>
    <source>
        <strain evidence="1 2">ATCC BAA-2455</strain>
    </source>
</reference>
<gene>
    <name evidence="1" type="ORF">D0T92_07510</name>
</gene>
<dbReference type="Proteomes" id="UP000325713">
    <property type="component" value="Chromosome"/>
</dbReference>
<dbReference type="AlphaFoldDB" id="A0A5J6PUH0"/>
<evidence type="ECO:0000313" key="1">
    <source>
        <dbReference type="EMBL" id="QEY26388.1"/>
    </source>
</evidence>